<organism evidence="1 2">
    <name type="scientific">Entamoeba invadens IP1</name>
    <dbReference type="NCBI Taxonomy" id="370355"/>
    <lineage>
        <taxon>Eukaryota</taxon>
        <taxon>Amoebozoa</taxon>
        <taxon>Evosea</taxon>
        <taxon>Archamoebae</taxon>
        <taxon>Mastigamoebida</taxon>
        <taxon>Entamoebidae</taxon>
        <taxon>Entamoeba</taxon>
    </lineage>
</organism>
<dbReference type="InterPro" id="IPR026906">
    <property type="entry name" value="LRR_5"/>
</dbReference>
<name>A0A0A1U4W1_ENTIV</name>
<dbReference type="Gene3D" id="3.80.10.10">
    <property type="entry name" value="Ribonuclease Inhibitor"/>
    <property type="match status" value="1"/>
</dbReference>
<protein>
    <recommendedName>
        <fullName evidence="3">Leucine rich repeat containing protein BspA family protein</fullName>
    </recommendedName>
</protein>
<dbReference type="OrthoDB" id="25595at2759"/>
<dbReference type="SUPFAM" id="SSF52058">
    <property type="entry name" value="L domain-like"/>
    <property type="match status" value="1"/>
</dbReference>
<dbReference type="EMBL" id="KB206670">
    <property type="protein sequence ID" value="ELP89291.1"/>
    <property type="molecule type" value="Genomic_DNA"/>
</dbReference>
<dbReference type="Pfam" id="PF13306">
    <property type="entry name" value="LRR_5"/>
    <property type="match status" value="1"/>
</dbReference>
<dbReference type="Proteomes" id="UP000014680">
    <property type="component" value="Unassembled WGS sequence"/>
</dbReference>
<gene>
    <name evidence="1" type="ORF">EIN_488130</name>
</gene>
<dbReference type="InterPro" id="IPR032675">
    <property type="entry name" value="LRR_dom_sf"/>
</dbReference>
<evidence type="ECO:0000313" key="2">
    <source>
        <dbReference type="Proteomes" id="UP000014680"/>
    </source>
</evidence>
<dbReference type="InterPro" id="IPR053139">
    <property type="entry name" value="Surface_bspA-like"/>
</dbReference>
<evidence type="ECO:0008006" key="3">
    <source>
        <dbReference type="Google" id="ProtNLM"/>
    </source>
</evidence>
<dbReference type="GeneID" id="14888227"/>
<dbReference type="RefSeq" id="XP_004256062.1">
    <property type="nucleotide sequence ID" value="XM_004256014.1"/>
</dbReference>
<dbReference type="AlphaFoldDB" id="A0A0A1U4W1"/>
<proteinExistence type="predicted"/>
<dbReference type="VEuPathDB" id="AmoebaDB:EIN_488130"/>
<accession>A0A0A1U4W1</accession>
<dbReference type="PANTHER" id="PTHR45661:SF3">
    <property type="entry name" value="IG-LIKE DOMAIN-CONTAINING PROTEIN"/>
    <property type="match status" value="1"/>
</dbReference>
<dbReference type="PANTHER" id="PTHR45661">
    <property type="entry name" value="SURFACE ANTIGEN"/>
    <property type="match status" value="1"/>
</dbReference>
<sequence>MTRLDSYSLMVVAKYFRTCEDFENVQCVCRKFRETTEKFHFNPIPLAKKTRALFPKLETLHLYDASSEKFDDEDFFSKIFWYQVDYQTYKIFMKANDSKPVKTKNSELLFMNVKYTTKDQKKFGIDIPPVVTLLGEECFSYCDTLTSVVLSNSVKSIGRQCFFHCVNLLNAKLPESVSSIGFGAFSYCYKLSEITMPRYMKSIGNYCFDGCKELKKITIPNGVEVIHKKCFNNCKSLREINIPQGLKELEEGAFYGCKEITNLGFVTKVIKFGKGCFGETSVFSWGNQIPNTAFVRIEI</sequence>
<evidence type="ECO:0000313" key="1">
    <source>
        <dbReference type="EMBL" id="ELP89291.1"/>
    </source>
</evidence>
<reference evidence="1 2" key="1">
    <citation type="submission" date="2012-10" db="EMBL/GenBank/DDBJ databases">
        <authorList>
            <person name="Zafar N."/>
            <person name="Inman J."/>
            <person name="Hall N."/>
            <person name="Lorenzi H."/>
            <person name="Caler E."/>
        </authorList>
    </citation>
    <scope>NUCLEOTIDE SEQUENCE [LARGE SCALE GENOMIC DNA]</scope>
    <source>
        <strain evidence="1 2">IP1</strain>
    </source>
</reference>
<dbReference type="KEGG" id="eiv:EIN_488130"/>
<keyword evidence="2" id="KW-1185">Reference proteome</keyword>